<evidence type="ECO:0000256" key="4">
    <source>
        <dbReference type="ARBA" id="ARBA00005139"/>
    </source>
</evidence>
<dbReference type="GO" id="GO:0009090">
    <property type="term" value="P:homoserine biosynthetic process"/>
    <property type="evidence" value="ECO:0007669"/>
    <property type="project" value="TreeGrafter"/>
</dbReference>
<evidence type="ECO:0000313" key="19">
    <source>
        <dbReference type="Proteomes" id="UP000322976"/>
    </source>
</evidence>
<evidence type="ECO:0000256" key="8">
    <source>
        <dbReference type="ARBA" id="ARBA00022741"/>
    </source>
</evidence>
<dbReference type="FunFam" id="3.30.2130.10:FF:000002">
    <property type="entry name" value="Aspartokinase"/>
    <property type="match status" value="1"/>
</dbReference>
<dbReference type="EMBL" id="VTPS01000014">
    <property type="protein sequence ID" value="TZE81412.1"/>
    <property type="molecule type" value="Genomic_DNA"/>
</dbReference>
<comment type="similarity">
    <text evidence="5 15">Belongs to the aspartokinase family.</text>
</comment>
<dbReference type="GO" id="GO:0009088">
    <property type="term" value="P:threonine biosynthetic process"/>
    <property type="evidence" value="ECO:0007669"/>
    <property type="project" value="UniProtKB-UniPathway"/>
</dbReference>
<evidence type="ECO:0000256" key="15">
    <source>
        <dbReference type="RuleBase" id="RU003448"/>
    </source>
</evidence>
<proteinExistence type="inferred from homology"/>
<dbReference type="UniPathway" id="UPA00050">
    <property type="reaction ID" value="UER00461"/>
</dbReference>
<dbReference type="Proteomes" id="UP000322976">
    <property type="component" value="Unassembled WGS sequence"/>
</dbReference>
<comment type="function">
    <text evidence="1">Catalyzes the phosphorylation of the beta-carboxyl group of aspartic acid with ATP to yield 4-phospho-L-aspartate, which is involved in the branched biosynthetic pathway leading to the biosynthesis of amino acids threonine, isoleucine and methionine.</text>
</comment>
<dbReference type="InterPro" id="IPR045865">
    <property type="entry name" value="ACT-like_dom_sf"/>
</dbReference>
<feature type="domain" description="ACT" evidence="17">
    <location>
        <begin position="264"/>
        <end position="338"/>
    </location>
</feature>
<dbReference type="PROSITE" id="PS51671">
    <property type="entry name" value="ACT"/>
    <property type="match status" value="2"/>
</dbReference>
<dbReference type="GO" id="GO:0004072">
    <property type="term" value="F:aspartate kinase activity"/>
    <property type="evidence" value="ECO:0007669"/>
    <property type="project" value="UniProtKB-EC"/>
</dbReference>
<dbReference type="PIRSF" id="PIRSF000726">
    <property type="entry name" value="Asp_kin"/>
    <property type="match status" value="1"/>
</dbReference>
<dbReference type="AlphaFoldDB" id="A0A5D8QAB5"/>
<comment type="pathway">
    <text evidence="4 16">Amino-acid biosynthesis; L-threonine biosynthesis; L-threonine from L-aspartate: step 1/5.</text>
</comment>
<dbReference type="InterPro" id="IPR054352">
    <property type="entry name" value="ACT_Aspartokinase"/>
</dbReference>
<dbReference type="InterPro" id="IPR018042">
    <property type="entry name" value="Aspartate_kinase_CS"/>
</dbReference>
<dbReference type="NCBIfam" id="TIGR00656">
    <property type="entry name" value="asp_kin_monofn"/>
    <property type="match status" value="1"/>
</dbReference>
<dbReference type="FunFam" id="3.40.1160.10:FF:000002">
    <property type="entry name" value="Aspartokinase"/>
    <property type="match status" value="1"/>
</dbReference>
<evidence type="ECO:0000256" key="7">
    <source>
        <dbReference type="ARBA" id="ARBA00022679"/>
    </source>
</evidence>
<keyword evidence="9 15" id="KW-0418">Kinase</keyword>
<dbReference type="Pfam" id="PF22468">
    <property type="entry name" value="ACT_9"/>
    <property type="match status" value="2"/>
</dbReference>
<feature type="binding site" evidence="14">
    <location>
        <position position="185"/>
    </location>
    <ligand>
        <name>ATP</name>
        <dbReference type="ChEBI" id="CHEBI:30616"/>
    </ligand>
</feature>
<dbReference type="InterPro" id="IPR001048">
    <property type="entry name" value="Asp/Glu/Uridylate_kinase"/>
</dbReference>
<dbReference type="InterPro" id="IPR036393">
    <property type="entry name" value="AceGlu_kinase-like_sf"/>
</dbReference>
<protein>
    <recommendedName>
        <fullName evidence="15">Aspartokinase</fullName>
        <ecNumber evidence="15">2.7.2.4</ecNumber>
    </recommendedName>
</protein>
<dbReference type="PROSITE" id="PS00324">
    <property type="entry name" value="ASPARTOKINASE"/>
    <property type="match status" value="1"/>
</dbReference>
<feature type="binding site" evidence="14">
    <location>
        <position position="48"/>
    </location>
    <ligand>
        <name>substrate</name>
    </ligand>
</feature>
<dbReference type="SUPFAM" id="SSF53633">
    <property type="entry name" value="Carbamate kinase-like"/>
    <property type="match status" value="1"/>
</dbReference>
<accession>A0A5D8QAB5</accession>
<dbReference type="CDD" id="cd04261">
    <property type="entry name" value="AAK_AKii-LysC-BS"/>
    <property type="match status" value="1"/>
</dbReference>
<feature type="binding site" evidence="14">
    <location>
        <begin position="8"/>
        <end position="11"/>
    </location>
    <ligand>
        <name>ATP</name>
        <dbReference type="ChEBI" id="CHEBI:30616"/>
    </ligand>
</feature>
<dbReference type="InterPro" id="IPR041740">
    <property type="entry name" value="AKii-LysC-BS"/>
</dbReference>
<dbReference type="UniPathway" id="UPA00034">
    <property type="reaction ID" value="UER00015"/>
</dbReference>
<dbReference type="NCBIfam" id="TIGR00657">
    <property type="entry name" value="asp_kinases"/>
    <property type="match status" value="1"/>
</dbReference>
<feature type="domain" description="ACT" evidence="17">
    <location>
        <begin position="344"/>
        <end position="405"/>
    </location>
</feature>
<dbReference type="PANTHER" id="PTHR21499">
    <property type="entry name" value="ASPARTATE KINASE"/>
    <property type="match status" value="1"/>
</dbReference>
<dbReference type="GO" id="GO:0019877">
    <property type="term" value="P:diaminopimelate biosynthetic process"/>
    <property type="evidence" value="ECO:0007669"/>
    <property type="project" value="UniProtKB-KW"/>
</dbReference>
<dbReference type="SUPFAM" id="SSF55021">
    <property type="entry name" value="ACT-like"/>
    <property type="match status" value="2"/>
</dbReference>
<comment type="pathway">
    <text evidence="2 16">Amino-acid biosynthesis; L-lysine biosynthesis via DAP pathway; (S)-tetrahydrodipicolinate from L-aspartate: step 1/4.</text>
</comment>
<comment type="catalytic activity">
    <reaction evidence="13 15">
        <text>L-aspartate + ATP = 4-phospho-L-aspartate + ADP</text>
        <dbReference type="Rhea" id="RHEA:23776"/>
        <dbReference type="ChEBI" id="CHEBI:29991"/>
        <dbReference type="ChEBI" id="CHEBI:30616"/>
        <dbReference type="ChEBI" id="CHEBI:57535"/>
        <dbReference type="ChEBI" id="CHEBI:456216"/>
        <dbReference type="EC" id="2.7.2.4"/>
    </reaction>
</comment>
<dbReference type="GO" id="GO:0005524">
    <property type="term" value="F:ATP binding"/>
    <property type="evidence" value="ECO:0007669"/>
    <property type="project" value="UniProtKB-KW"/>
</dbReference>
<feature type="binding site" evidence="14">
    <location>
        <begin position="174"/>
        <end position="175"/>
    </location>
    <ligand>
        <name>ATP</name>
        <dbReference type="ChEBI" id="CHEBI:30616"/>
    </ligand>
</feature>
<evidence type="ECO:0000256" key="2">
    <source>
        <dbReference type="ARBA" id="ARBA00004766"/>
    </source>
</evidence>
<keyword evidence="8 14" id="KW-0547">Nucleotide-binding</keyword>
<feature type="binding site" evidence="14">
    <location>
        <begin position="210"/>
        <end position="211"/>
    </location>
    <ligand>
        <name>ATP</name>
        <dbReference type="ChEBI" id="CHEBI:30616"/>
    </ligand>
</feature>
<evidence type="ECO:0000256" key="9">
    <source>
        <dbReference type="ARBA" id="ARBA00022777"/>
    </source>
</evidence>
<keyword evidence="12" id="KW-0457">Lysine biosynthesis</keyword>
<evidence type="ECO:0000256" key="13">
    <source>
        <dbReference type="ARBA" id="ARBA00047872"/>
    </source>
</evidence>
<evidence type="ECO:0000256" key="5">
    <source>
        <dbReference type="ARBA" id="ARBA00010122"/>
    </source>
</evidence>
<dbReference type="NCBIfam" id="NF005155">
    <property type="entry name" value="PRK06635.1-4"/>
    <property type="match status" value="1"/>
</dbReference>
<evidence type="ECO:0000256" key="12">
    <source>
        <dbReference type="ARBA" id="ARBA00023154"/>
    </source>
</evidence>
<name>A0A5D8QAB5_9THEO</name>
<sequence length="405" mass="44061">MDNIIVQKYGGTSVATPERIKNVAGRIINLKRAGKNIVVVVSAMGDSTDDLIDLAHQITPDPPSRELDMLLSTGEQVSIALLAMAIESMGEDVISLTAAQVGIHTDNIHTRARIVDIDTERILAELKRGRIVIVAGFQGVNEFNDITTLGRGGSDTTAVALASVLKAEMCEILTDVEGVYTSDPRIVFNAKKLDTITYEEMLELATLGAKVLHPRSVELAWQYDVPLMVRSSFNEKEGTIVTNMKLENERVVSGVACDKNVAKASVYGIPSRPGVAYRIFSALADKGIDVDMIVQNMTREGKTDISFTIAKENLGETREVLKKVSEELGSDGVNFEDGLAKVSIVGAGMINHPGVAAKMFEALYELDINIELITTSDIKVSCLVREDRAEEAVRKLHSVFELENI</sequence>
<dbReference type="InterPro" id="IPR001341">
    <property type="entry name" value="Asp_kinase"/>
</dbReference>
<gene>
    <name evidence="18" type="ORF">FWJ32_09545</name>
</gene>
<comment type="pathway">
    <text evidence="3 16">Amino-acid biosynthesis; L-methionine biosynthesis via de novo pathway; L-homoserine from L-aspartate: step 1/3.</text>
</comment>
<keyword evidence="19" id="KW-1185">Reference proteome</keyword>
<evidence type="ECO:0000313" key="18">
    <source>
        <dbReference type="EMBL" id="TZE81412.1"/>
    </source>
</evidence>
<keyword evidence="7 15" id="KW-0808">Transferase</keyword>
<evidence type="ECO:0000256" key="1">
    <source>
        <dbReference type="ARBA" id="ARBA00003121"/>
    </source>
</evidence>
<evidence type="ECO:0000256" key="14">
    <source>
        <dbReference type="PIRSR" id="PIRSR000726-1"/>
    </source>
</evidence>
<dbReference type="InterPro" id="IPR002912">
    <property type="entry name" value="ACT_dom"/>
</dbReference>
<dbReference type="GO" id="GO:0005829">
    <property type="term" value="C:cytosol"/>
    <property type="evidence" value="ECO:0007669"/>
    <property type="project" value="TreeGrafter"/>
</dbReference>
<dbReference type="Pfam" id="PF00696">
    <property type="entry name" value="AA_kinase"/>
    <property type="match status" value="1"/>
</dbReference>
<dbReference type="InterPro" id="IPR005260">
    <property type="entry name" value="Asp_kin_monofn"/>
</dbReference>
<dbReference type="EC" id="2.7.2.4" evidence="15"/>
<feature type="binding site" evidence="14">
    <location>
        <position position="180"/>
    </location>
    <ligand>
        <name>ATP</name>
        <dbReference type="ChEBI" id="CHEBI:30616"/>
    </ligand>
</feature>
<dbReference type="CDD" id="cd04913">
    <property type="entry name" value="ACT_AKii-LysC-BS-like_1"/>
    <property type="match status" value="1"/>
</dbReference>
<keyword evidence="10 14" id="KW-0067">ATP-binding</keyword>
<dbReference type="UniPathway" id="UPA00051">
    <property type="reaction ID" value="UER00462"/>
</dbReference>
<keyword evidence="11" id="KW-0220">Diaminopimelate biosynthesis</keyword>
<evidence type="ECO:0000256" key="11">
    <source>
        <dbReference type="ARBA" id="ARBA00022915"/>
    </source>
</evidence>
<evidence type="ECO:0000256" key="3">
    <source>
        <dbReference type="ARBA" id="ARBA00004986"/>
    </source>
</evidence>
<organism evidence="18 19">
    <name type="scientific">Calorimonas adulescens</name>
    <dbReference type="NCBI Taxonomy" id="2606906"/>
    <lineage>
        <taxon>Bacteria</taxon>
        <taxon>Bacillati</taxon>
        <taxon>Bacillota</taxon>
        <taxon>Clostridia</taxon>
        <taxon>Thermoanaerobacterales</taxon>
        <taxon>Thermoanaerobacteraceae</taxon>
        <taxon>Calorimonas</taxon>
    </lineage>
</organism>
<dbReference type="GO" id="GO:0009089">
    <property type="term" value="P:lysine biosynthetic process via diaminopimelate"/>
    <property type="evidence" value="ECO:0007669"/>
    <property type="project" value="UniProtKB-UniPathway"/>
</dbReference>
<dbReference type="RefSeq" id="WP_149545727.1">
    <property type="nucleotide sequence ID" value="NZ_VTPS01000014.1"/>
</dbReference>
<evidence type="ECO:0000259" key="17">
    <source>
        <dbReference type="PROSITE" id="PS51671"/>
    </source>
</evidence>
<reference evidence="18 19" key="1">
    <citation type="submission" date="2019-08" db="EMBL/GenBank/DDBJ databases">
        <title>Calorimonas adulescens gen. nov., sp. nov., an anaerobic thermophilic bacterium from Sakhalin hot spring.</title>
        <authorList>
            <person name="Khomyakova M.A."/>
            <person name="Merkel A.Y."/>
            <person name="Novikov A."/>
            <person name="Bonch-Osmolovskaya E.A."/>
            <person name="Slobodkin A.I."/>
        </authorList>
    </citation>
    <scope>NUCLEOTIDE SEQUENCE [LARGE SCALE GENOMIC DNA]</scope>
    <source>
        <strain evidence="18 19">A05MB</strain>
    </source>
</reference>
<dbReference type="NCBIfam" id="NF005154">
    <property type="entry name" value="PRK06635.1-2"/>
    <property type="match status" value="1"/>
</dbReference>
<evidence type="ECO:0000256" key="10">
    <source>
        <dbReference type="ARBA" id="ARBA00022840"/>
    </source>
</evidence>
<dbReference type="Gene3D" id="3.40.1160.10">
    <property type="entry name" value="Acetylglutamate kinase-like"/>
    <property type="match status" value="1"/>
</dbReference>
<dbReference type="CDD" id="cd04923">
    <property type="entry name" value="ACT_AK-LysC-DapG-like_2"/>
    <property type="match status" value="1"/>
</dbReference>
<dbReference type="PANTHER" id="PTHR21499:SF3">
    <property type="entry name" value="ASPARTOKINASE"/>
    <property type="match status" value="1"/>
</dbReference>
<evidence type="ECO:0000256" key="6">
    <source>
        <dbReference type="ARBA" id="ARBA00022605"/>
    </source>
</evidence>
<keyword evidence="6 16" id="KW-0028">Amino-acid biosynthesis</keyword>
<feature type="binding site" evidence="14">
    <location>
        <position position="75"/>
    </location>
    <ligand>
        <name>substrate</name>
    </ligand>
</feature>
<evidence type="ECO:0000256" key="16">
    <source>
        <dbReference type="RuleBase" id="RU004249"/>
    </source>
</evidence>
<dbReference type="Gene3D" id="3.30.2130.10">
    <property type="entry name" value="VC0802-like"/>
    <property type="match status" value="1"/>
</dbReference>
<comment type="caution">
    <text evidence="18">The sequence shown here is derived from an EMBL/GenBank/DDBJ whole genome shotgun (WGS) entry which is preliminary data.</text>
</comment>